<evidence type="ECO:0000313" key="1">
    <source>
        <dbReference type="EMBL" id="CAJ1968673.1"/>
    </source>
</evidence>
<name>A0AA86VZS2_9FABA</name>
<dbReference type="Proteomes" id="UP001189624">
    <property type="component" value="Chromosome 7"/>
</dbReference>
<proteinExistence type="predicted"/>
<gene>
    <name evidence="1" type="ORF">AYBTSS11_LOCUS21843</name>
</gene>
<accession>A0AA86VZS2</accession>
<feature type="non-terminal residue" evidence="1">
    <location>
        <position position="1"/>
    </location>
</feature>
<sequence length="76" mass="8577">LMFFVGKSIESMFQSKLTVPSQEDEPINICESSRGDRFARSKGRVRNLCGRGRSYLVEEKIMENQKHGAITLGPSK</sequence>
<organism evidence="1 2">
    <name type="scientific">Sphenostylis stenocarpa</name>
    <dbReference type="NCBI Taxonomy" id="92480"/>
    <lineage>
        <taxon>Eukaryota</taxon>
        <taxon>Viridiplantae</taxon>
        <taxon>Streptophyta</taxon>
        <taxon>Embryophyta</taxon>
        <taxon>Tracheophyta</taxon>
        <taxon>Spermatophyta</taxon>
        <taxon>Magnoliopsida</taxon>
        <taxon>eudicotyledons</taxon>
        <taxon>Gunneridae</taxon>
        <taxon>Pentapetalae</taxon>
        <taxon>rosids</taxon>
        <taxon>fabids</taxon>
        <taxon>Fabales</taxon>
        <taxon>Fabaceae</taxon>
        <taxon>Papilionoideae</taxon>
        <taxon>50 kb inversion clade</taxon>
        <taxon>NPAAA clade</taxon>
        <taxon>indigoferoid/millettioid clade</taxon>
        <taxon>Phaseoleae</taxon>
        <taxon>Sphenostylis</taxon>
    </lineage>
</organism>
<protein>
    <submittedName>
        <fullName evidence="1">Uncharacterized protein</fullName>
    </submittedName>
</protein>
<reference evidence="1" key="1">
    <citation type="submission" date="2023-10" db="EMBL/GenBank/DDBJ databases">
        <authorList>
            <person name="Domelevo Entfellner J.-B."/>
        </authorList>
    </citation>
    <scope>NUCLEOTIDE SEQUENCE</scope>
</reference>
<dbReference type="AlphaFoldDB" id="A0AA86VZS2"/>
<dbReference type="Gramene" id="rna-AYBTSS11_LOCUS21843">
    <property type="protein sequence ID" value="CAJ1968673.1"/>
    <property type="gene ID" value="gene-AYBTSS11_LOCUS21843"/>
</dbReference>
<keyword evidence="2" id="KW-1185">Reference proteome</keyword>
<evidence type="ECO:0000313" key="2">
    <source>
        <dbReference type="Proteomes" id="UP001189624"/>
    </source>
</evidence>
<dbReference type="EMBL" id="OY731404">
    <property type="protein sequence ID" value="CAJ1968673.1"/>
    <property type="molecule type" value="Genomic_DNA"/>
</dbReference>